<dbReference type="OrthoDB" id="388145at2"/>
<dbReference type="InterPro" id="IPR027417">
    <property type="entry name" value="P-loop_NTPase"/>
</dbReference>
<dbReference type="RefSeq" id="WP_040094488.1">
    <property type="nucleotide sequence ID" value="NZ_CM020866.1"/>
</dbReference>
<name>A0A2P6FG30_9MOLU</name>
<dbReference type="AlphaFoldDB" id="A0A2P6FG30"/>
<feature type="coiled-coil region" evidence="1">
    <location>
        <begin position="83"/>
        <end position="110"/>
    </location>
</feature>
<protein>
    <submittedName>
        <fullName evidence="2">Uncharacterized protein</fullName>
    </submittedName>
</protein>
<dbReference type="Proteomes" id="UP000031565">
    <property type="component" value="Unassembled WGS sequence"/>
</dbReference>
<evidence type="ECO:0000256" key="1">
    <source>
        <dbReference type="SAM" id="Coils"/>
    </source>
</evidence>
<dbReference type="STRING" id="2138.SMSRO_v1c21230"/>
<sequence>METKEIINLNWDEQNCNFNIDALAKIFIAKFCEPISKSAIFKILTGAKGFGKSYLICLLALFYTCNFLDWNCLLARYTYISAKDNYDKKMTRVINDLEEYEVTIKEAISEKIIKKKVSDTRFEYIWPNGRIIKVVGFDNGSTWEGQDASIGEYAFFGLDEVIPLDATILDENEYMYRLFNMIIQISRGKNIATTREVVPQLCYSDDDVTMELRKEQIIIFGFNNHNADHIIYETFVQSIFPLTEEVQKELDDNDISYFNDQTFMNDIGVTVVRGTTKVNNKNLNQRVFDLGNWLNENKPEVYDSLFRGGERQFNPERYSYKKDLITGAKFFNPKEFYWKDMNKYWFTKIKIGADYADSIKVQDDATQILIGFEFDKEEFIEGIYILEEQSISSTEFKDMTEKVDSMVNKINSWSQIYHNLKEDFSYRIGHDARTVGHFVRKTLL</sequence>
<evidence type="ECO:0000313" key="2">
    <source>
        <dbReference type="EMBL" id="PQM32415.1"/>
    </source>
</evidence>
<comment type="caution">
    <text evidence="2">The sequence shown here is derived from an EMBL/GenBank/DDBJ whole genome shotgun (WGS) entry which is preliminary data.</text>
</comment>
<keyword evidence="1" id="KW-0175">Coiled coil</keyword>
<gene>
    <name evidence="2" type="ORF">SMSRO_SF023320</name>
</gene>
<proteinExistence type="predicted"/>
<dbReference type="EMBL" id="JTLV02000001">
    <property type="protein sequence ID" value="PQM32415.1"/>
    <property type="molecule type" value="Genomic_DNA"/>
</dbReference>
<keyword evidence="3" id="KW-1185">Reference proteome</keyword>
<dbReference type="Gene3D" id="3.40.50.300">
    <property type="entry name" value="P-loop containing nucleotide triphosphate hydrolases"/>
    <property type="match status" value="1"/>
</dbReference>
<evidence type="ECO:0000313" key="3">
    <source>
        <dbReference type="Proteomes" id="UP000031565"/>
    </source>
</evidence>
<reference evidence="2 3" key="1">
    <citation type="journal article" date="2015" name="MBio">
        <title>Genome sequence of the Drosophila melanogaster male-killing Spiroplasma strain MSRO endosymbiont.</title>
        <authorList>
            <person name="Paredes J.C."/>
            <person name="Herren J.K."/>
            <person name="Schupfer F."/>
            <person name="Marin R."/>
            <person name="Claverol S."/>
            <person name="Kuo C.H."/>
            <person name="Lemaitre B."/>
            <person name="Beven L."/>
        </authorList>
    </citation>
    <scope>NUCLEOTIDE SEQUENCE [LARGE SCALE GENOMIC DNA]</scope>
    <source>
        <strain evidence="2 3">MSRO</strain>
    </source>
</reference>
<accession>A0A2P6FG30</accession>
<organism evidence="2 3">
    <name type="scientific">Spiroplasma poulsonii</name>
    <dbReference type="NCBI Taxonomy" id="2138"/>
    <lineage>
        <taxon>Bacteria</taxon>
        <taxon>Bacillati</taxon>
        <taxon>Mycoplasmatota</taxon>
        <taxon>Mollicutes</taxon>
        <taxon>Entomoplasmatales</taxon>
        <taxon>Spiroplasmataceae</taxon>
        <taxon>Spiroplasma</taxon>
    </lineage>
</organism>